<evidence type="ECO:0000313" key="1">
    <source>
        <dbReference type="EMBL" id="MED6243681.1"/>
    </source>
</evidence>
<accession>A0ABU7AZG6</accession>
<dbReference type="SUPFAM" id="SSF48613">
    <property type="entry name" value="Heme oxygenase-like"/>
    <property type="match status" value="1"/>
</dbReference>
<dbReference type="Proteomes" id="UP001345963">
    <property type="component" value="Unassembled WGS sequence"/>
</dbReference>
<gene>
    <name evidence="1" type="ORF">ATANTOWER_025045</name>
</gene>
<dbReference type="EMBL" id="JAHUTI010035247">
    <property type="protein sequence ID" value="MED6243681.1"/>
    <property type="molecule type" value="Genomic_DNA"/>
</dbReference>
<organism evidence="1 2">
    <name type="scientific">Ataeniobius toweri</name>
    <dbReference type="NCBI Taxonomy" id="208326"/>
    <lineage>
        <taxon>Eukaryota</taxon>
        <taxon>Metazoa</taxon>
        <taxon>Chordata</taxon>
        <taxon>Craniata</taxon>
        <taxon>Vertebrata</taxon>
        <taxon>Euteleostomi</taxon>
        <taxon>Actinopterygii</taxon>
        <taxon>Neopterygii</taxon>
        <taxon>Teleostei</taxon>
        <taxon>Neoteleostei</taxon>
        <taxon>Acanthomorphata</taxon>
        <taxon>Ovalentaria</taxon>
        <taxon>Atherinomorphae</taxon>
        <taxon>Cyprinodontiformes</taxon>
        <taxon>Goodeidae</taxon>
        <taxon>Ataeniobius</taxon>
    </lineage>
</organism>
<evidence type="ECO:0000313" key="2">
    <source>
        <dbReference type="Proteomes" id="UP001345963"/>
    </source>
</evidence>
<dbReference type="InterPro" id="IPR016084">
    <property type="entry name" value="Haem_Oase-like_multi-hlx"/>
</dbReference>
<feature type="non-terminal residue" evidence="1">
    <location>
        <position position="1"/>
    </location>
</feature>
<reference evidence="1 2" key="1">
    <citation type="submission" date="2021-07" db="EMBL/GenBank/DDBJ databases">
        <authorList>
            <person name="Palmer J.M."/>
        </authorList>
    </citation>
    <scope>NUCLEOTIDE SEQUENCE [LARGE SCALE GENOMIC DNA]</scope>
    <source>
        <strain evidence="1 2">AT_MEX2019</strain>
        <tissue evidence="1">Muscle</tissue>
    </source>
</reference>
<keyword evidence="2" id="KW-1185">Reference proteome</keyword>
<sequence length="110" mass="13095">GVTEIKVIKAMEDYLDEYQRIMEKEGPIMFAVSLLPCSMLWVWLANQLNIGYGNAYWTWKKNNMDGHPEKHLKDLLNKYLKKENDVKRAKEIFRTQMQNELNFFKASVQH</sequence>
<protein>
    <submittedName>
        <fullName evidence="1">Uncharacterized protein</fullName>
    </submittedName>
</protein>
<comment type="caution">
    <text evidence="1">The sequence shown here is derived from an EMBL/GenBank/DDBJ whole genome shotgun (WGS) entry which is preliminary data.</text>
</comment>
<proteinExistence type="predicted"/>
<name>A0ABU7AZG6_9TELE</name>
<dbReference type="Gene3D" id="1.20.910.10">
    <property type="entry name" value="Heme oxygenase-like"/>
    <property type="match status" value="1"/>
</dbReference>